<dbReference type="PROSITE" id="PS00151">
    <property type="entry name" value="ACYLPHOSPHATASE_2"/>
    <property type="match status" value="1"/>
</dbReference>
<evidence type="ECO:0000256" key="6">
    <source>
        <dbReference type="RuleBase" id="RU004168"/>
    </source>
</evidence>
<feature type="active site" evidence="5">
    <location>
        <position position="36"/>
    </location>
</feature>
<dbReference type="InterPro" id="IPR036046">
    <property type="entry name" value="Acylphosphatase-like_dom_sf"/>
</dbReference>
<name>A0A7T6ZEM6_9BACI</name>
<dbReference type="AlphaFoldDB" id="A0A7T6ZEM6"/>
<dbReference type="GO" id="GO:0003998">
    <property type="term" value="F:acylphosphatase activity"/>
    <property type="evidence" value="ECO:0007669"/>
    <property type="project" value="UniProtKB-EC"/>
</dbReference>
<dbReference type="EC" id="3.6.1.7" evidence="2 5"/>
<accession>A0A7T6ZEM6</accession>
<proteinExistence type="inferred from homology"/>
<dbReference type="Pfam" id="PF00708">
    <property type="entry name" value="Acylphosphatase"/>
    <property type="match status" value="1"/>
</dbReference>
<dbReference type="Proteomes" id="UP000595349">
    <property type="component" value="Chromosome"/>
</dbReference>
<dbReference type="PROSITE" id="PS51160">
    <property type="entry name" value="ACYLPHOSPHATASE_3"/>
    <property type="match status" value="1"/>
</dbReference>
<dbReference type="InterPro" id="IPR017968">
    <property type="entry name" value="Acylphosphatase_CS"/>
</dbReference>
<evidence type="ECO:0000313" key="9">
    <source>
        <dbReference type="Proteomes" id="UP000595349"/>
    </source>
</evidence>
<sequence length="90" mass="10235">MTSIHAIAYGVVQGVGFRNFVQEAAEKNHLYGWVRNRKDGAVEIAAEGEKTEVEQFIQMVKKGNAFSRVERVEVEDGADVQHDRQFSIRR</sequence>
<evidence type="ECO:0000256" key="5">
    <source>
        <dbReference type="PROSITE-ProRule" id="PRU00520"/>
    </source>
</evidence>
<evidence type="ECO:0000259" key="7">
    <source>
        <dbReference type="PROSITE" id="PS51160"/>
    </source>
</evidence>
<dbReference type="InterPro" id="IPR001792">
    <property type="entry name" value="Acylphosphatase-like_dom"/>
</dbReference>
<comment type="similarity">
    <text evidence="1 6">Belongs to the acylphosphatase family.</text>
</comment>
<protein>
    <recommendedName>
        <fullName evidence="3 5">acylphosphatase</fullName>
        <ecNumber evidence="2 5">3.6.1.7</ecNumber>
    </recommendedName>
</protein>
<dbReference type="SUPFAM" id="SSF54975">
    <property type="entry name" value="Acylphosphatase/BLUF domain-like"/>
    <property type="match status" value="1"/>
</dbReference>
<keyword evidence="9" id="KW-1185">Reference proteome</keyword>
<evidence type="ECO:0000256" key="2">
    <source>
        <dbReference type="ARBA" id="ARBA00012150"/>
    </source>
</evidence>
<dbReference type="PANTHER" id="PTHR47268:SF4">
    <property type="entry name" value="ACYLPHOSPHATASE"/>
    <property type="match status" value="1"/>
</dbReference>
<reference evidence="8 9" key="1">
    <citation type="submission" date="2020-06" db="EMBL/GenBank/DDBJ databases">
        <title>Genomic analysis of Salicibibacter sp. NKC21-4.</title>
        <authorList>
            <person name="Oh Y.J."/>
        </authorList>
    </citation>
    <scope>NUCLEOTIDE SEQUENCE [LARGE SCALE GENOMIC DNA]</scope>
    <source>
        <strain evidence="8 9">NKC21-4</strain>
    </source>
</reference>
<feature type="active site" evidence="5">
    <location>
        <position position="18"/>
    </location>
</feature>
<dbReference type="Gene3D" id="3.30.70.100">
    <property type="match status" value="1"/>
</dbReference>
<dbReference type="PANTHER" id="PTHR47268">
    <property type="entry name" value="ACYLPHOSPHATASE"/>
    <property type="match status" value="1"/>
</dbReference>
<evidence type="ECO:0000256" key="4">
    <source>
        <dbReference type="ARBA" id="ARBA00047645"/>
    </source>
</evidence>
<keyword evidence="5" id="KW-0378">Hydrolase</keyword>
<organism evidence="8 9">
    <name type="scientific">Salicibibacter cibi</name>
    <dbReference type="NCBI Taxonomy" id="2743001"/>
    <lineage>
        <taxon>Bacteria</taxon>
        <taxon>Bacillati</taxon>
        <taxon>Bacillota</taxon>
        <taxon>Bacilli</taxon>
        <taxon>Bacillales</taxon>
        <taxon>Bacillaceae</taxon>
        <taxon>Salicibibacter</taxon>
    </lineage>
</organism>
<evidence type="ECO:0000313" key="8">
    <source>
        <dbReference type="EMBL" id="QQK81882.1"/>
    </source>
</evidence>
<feature type="domain" description="Acylphosphatase-like" evidence="7">
    <location>
        <begin position="3"/>
        <end position="90"/>
    </location>
</feature>
<gene>
    <name evidence="8" type="ORF">HUG20_06120</name>
</gene>
<comment type="catalytic activity">
    <reaction evidence="4 5">
        <text>an acyl phosphate + H2O = a carboxylate + phosphate + H(+)</text>
        <dbReference type="Rhea" id="RHEA:14965"/>
        <dbReference type="ChEBI" id="CHEBI:15377"/>
        <dbReference type="ChEBI" id="CHEBI:15378"/>
        <dbReference type="ChEBI" id="CHEBI:29067"/>
        <dbReference type="ChEBI" id="CHEBI:43474"/>
        <dbReference type="ChEBI" id="CHEBI:59918"/>
        <dbReference type="EC" id="3.6.1.7"/>
    </reaction>
</comment>
<dbReference type="EMBL" id="CP054706">
    <property type="protein sequence ID" value="QQK81882.1"/>
    <property type="molecule type" value="Genomic_DNA"/>
</dbReference>
<evidence type="ECO:0000256" key="3">
    <source>
        <dbReference type="ARBA" id="ARBA00015991"/>
    </source>
</evidence>
<evidence type="ECO:0000256" key="1">
    <source>
        <dbReference type="ARBA" id="ARBA00005614"/>
    </source>
</evidence>
<dbReference type="KEGG" id="scib:HUG20_06120"/>
<dbReference type="InterPro" id="IPR020456">
    <property type="entry name" value="Acylphosphatase"/>
</dbReference>